<evidence type="ECO:0000256" key="1">
    <source>
        <dbReference type="ARBA" id="ARBA00022737"/>
    </source>
</evidence>
<reference evidence="4" key="2">
    <citation type="submission" date="2022-02" db="EMBL/GenBank/DDBJ databases">
        <authorList>
            <person name="Elcheninov A.G."/>
            <person name="Sorokin D.Y."/>
            <person name="Kublanov I.V."/>
        </authorList>
    </citation>
    <scope>NUCLEOTIDE SEQUENCE</scope>
    <source>
        <strain evidence="4">AArc-St2</strain>
    </source>
</reference>
<dbReference type="EMBL" id="JAKRVX010000007">
    <property type="protein sequence ID" value="MCL9818055.1"/>
    <property type="molecule type" value="Genomic_DNA"/>
</dbReference>
<reference evidence="4" key="1">
    <citation type="journal article" date="2022" name="Syst. Appl. Microbiol.">
        <title>Natronocalculus amylovorans gen. nov., sp. nov., and Natranaeroarchaeum aerophilus sp. nov., dominant culturable amylolytic natronoarchaea from hypersaline soda lakes in southwestern Siberia.</title>
        <authorList>
            <person name="Sorokin D.Y."/>
            <person name="Elcheninov A.G."/>
            <person name="Khizhniak T.V."/>
            <person name="Koenen M."/>
            <person name="Bale N.J."/>
            <person name="Damste J.S.S."/>
            <person name="Kublanov I.V."/>
        </authorList>
    </citation>
    <scope>NUCLEOTIDE SEQUENCE</scope>
    <source>
        <strain evidence="4">AArc-St2</strain>
    </source>
</reference>
<sequence length="648" mass="69578">MGIELSWLPRGPRTLVIGFLLVCLLSVGVFVVSADSAVPDPVPFEDTRSIGFASEVHEEIDSQESVPRTQVFYSQYQYVIGYYGIETAAASFDDPAREQQFGYPIVTYVSDYADTGIELTAEGYIETDRRTEWVFAQDAVYVVDSDARTPAGSVAIPFADQEQATEFTDTYGGEVVSWDAFTAQSHDVDDASLVRDRVDSQGDTADERVTDRLQLLDRPAEITVSPDDDLQTALDTATAETTVVLDPGTYEGPININKSVTLRGHGATVEGDENGSVININAADVAVDGITVTGVGDRTRNPDVVTGDDDWDTNIELGYGHGDAAIAAVDAPGTLVTNVTVPHTDANGILLRDSNNSAVHNVAVTGTEVWRDSFMGVMIMRSSAVVEDSQFTAGRDGIYLHRSPETVIRNNDFRANRYGVHLMHTSDAMIADNTFADQEYGGVTIMTSPSRNAIVGNIVTNTSNGISTSGSYSYIAHNVAVDTRVGITTSAVSSLYEHNVVRDNEYGMRTGSVLATSTIHSNDFVGNDQHAGSSAGPLRIWADGTQGNYWEGAYGDATDGTYDRAYSPTDPVDGQLHRSTARTTVAESPVTVGLRALQGSTPGLRSGSILDPYPQTEPQNPQLYEIAEAVSEHGIDAATHNTTDSTDE</sequence>
<keyword evidence="1" id="KW-0677">Repeat</keyword>
<dbReference type="InterPro" id="IPR012334">
    <property type="entry name" value="Pectin_lyas_fold"/>
</dbReference>
<dbReference type="InterPro" id="IPR011050">
    <property type="entry name" value="Pectin_lyase_fold/virulence"/>
</dbReference>
<evidence type="ECO:0000313" key="4">
    <source>
        <dbReference type="EMBL" id="MCL9818055.1"/>
    </source>
</evidence>
<dbReference type="Gene3D" id="3.30.70.2050">
    <property type="match status" value="1"/>
</dbReference>
<dbReference type="InterPro" id="IPR006626">
    <property type="entry name" value="PbH1"/>
</dbReference>
<evidence type="ECO:0000313" key="5">
    <source>
        <dbReference type="Proteomes" id="UP001203207"/>
    </source>
</evidence>
<accession>A0AAE3FZH6</accession>
<dbReference type="AlphaFoldDB" id="A0AAE3FZH6"/>
<dbReference type="InterPro" id="IPR008719">
    <property type="entry name" value="N2O_reductase_NosL"/>
</dbReference>
<dbReference type="SUPFAM" id="SSF51126">
    <property type="entry name" value="Pectin lyase-like"/>
    <property type="match status" value="1"/>
</dbReference>
<dbReference type="SUPFAM" id="SSF160387">
    <property type="entry name" value="NosL/MerB-like"/>
    <property type="match status" value="1"/>
</dbReference>
<evidence type="ECO:0000256" key="2">
    <source>
        <dbReference type="SAM" id="MobiDB-lite"/>
    </source>
</evidence>
<proteinExistence type="predicted"/>
<dbReference type="InterPro" id="IPR017868">
    <property type="entry name" value="Filamin/ABP280_repeat-like"/>
</dbReference>
<comment type="caution">
    <text evidence="4">The sequence shown here is derived from an EMBL/GenBank/DDBJ whole genome shotgun (WGS) entry which is preliminary data.</text>
</comment>
<dbReference type="RefSeq" id="WP_250585494.1">
    <property type="nucleotide sequence ID" value="NZ_JAKRVX010000007.1"/>
</dbReference>
<dbReference type="Pfam" id="PF05573">
    <property type="entry name" value="NosL"/>
    <property type="match status" value="1"/>
</dbReference>
<dbReference type="PANTHER" id="PTHR22990">
    <property type="entry name" value="F-BOX ONLY PROTEIN"/>
    <property type="match status" value="1"/>
</dbReference>
<dbReference type="SMART" id="SM00710">
    <property type="entry name" value="PbH1"/>
    <property type="match status" value="7"/>
</dbReference>
<dbReference type="InterPro" id="IPR051550">
    <property type="entry name" value="SCF-Subunits/Alg-Epimerases"/>
</dbReference>
<feature type="domain" description="Periplasmic copper-binding protein NosD beta helix" evidence="3">
    <location>
        <begin position="363"/>
        <end position="552"/>
    </location>
</feature>
<gene>
    <name evidence="4" type="ORF">AArcSt2_14020</name>
</gene>
<dbReference type="Gene3D" id="2.160.20.10">
    <property type="entry name" value="Single-stranded right-handed beta-helix, Pectin lyase-like"/>
    <property type="match status" value="1"/>
</dbReference>
<protein>
    <submittedName>
        <fullName evidence="4">Right-handed parallel beta-helix repeat-containing protein</fullName>
    </submittedName>
</protein>
<organism evidence="4 5">
    <name type="scientific">Natronocalculus amylovorans</name>
    <dbReference type="NCBI Taxonomy" id="2917812"/>
    <lineage>
        <taxon>Archaea</taxon>
        <taxon>Methanobacteriati</taxon>
        <taxon>Methanobacteriota</taxon>
        <taxon>Stenosarchaea group</taxon>
        <taxon>Halobacteria</taxon>
        <taxon>Halobacteriales</taxon>
        <taxon>Haloferacaceae</taxon>
        <taxon>Natronocalculus</taxon>
    </lineage>
</organism>
<dbReference type="Proteomes" id="UP001203207">
    <property type="component" value="Unassembled WGS sequence"/>
</dbReference>
<dbReference type="Pfam" id="PF05048">
    <property type="entry name" value="NosD"/>
    <property type="match status" value="1"/>
</dbReference>
<dbReference type="InterPro" id="IPR007742">
    <property type="entry name" value="NosD_dom"/>
</dbReference>
<feature type="region of interest" description="Disordered" evidence="2">
    <location>
        <begin position="597"/>
        <end position="620"/>
    </location>
</feature>
<dbReference type="PROSITE" id="PS50194">
    <property type="entry name" value="FILAMIN_REPEAT"/>
    <property type="match status" value="1"/>
</dbReference>
<dbReference type="PANTHER" id="PTHR22990:SF15">
    <property type="entry name" value="F-BOX ONLY PROTEIN 10"/>
    <property type="match status" value="1"/>
</dbReference>
<keyword evidence="5" id="KW-1185">Reference proteome</keyword>
<evidence type="ECO:0000259" key="3">
    <source>
        <dbReference type="Pfam" id="PF05048"/>
    </source>
</evidence>
<name>A0AAE3FZH6_9EURY</name>